<gene>
    <name evidence="1" type="ORF">GPA26_22585</name>
</gene>
<sequence length="177" mass="19834">MVEVFLERDFFPPVSHADLQAAWSGGIGCFDLHRVEWRGSLLSLDGCRLVCNFRAPDAESARIALRSGGADIRRLWPGTVHDAPKLGRFSAESANVIVRRSFAQPVEVADLQARENAAAWCLDVRHVKFVRTYFSLDRTRMLCLYRAPDAESVREAQRIAAMPMDDVWGFSALLPEA</sequence>
<dbReference type="InterPro" id="IPR025336">
    <property type="entry name" value="SCO4226-like"/>
</dbReference>
<keyword evidence="2" id="KW-1185">Reference proteome</keyword>
<accession>A0ABX1MY73</accession>
<dbReference type="Pfam" id="PF14026">
    <property type="entry name" value="SCO4226-like"/>
    <property type="match status" value="1"/>
</dbReference>
<protein>
    <submittedName>
        <fullName evidence="1">DUF4242 domain-containing protein</fullName>
    </submittedName>
</protein>
<proteinExistence type="predicted"/>
<dbReference type="EMBL" id="WTVR01000073">
    <property type="protein sequence ID" value="NMF91256.1"/>
    <property type="molecule type" value="Genomic_DNA"/>
</dbReference>
<name>A0ABX1MY73_9RHOO</name>
<evidence type="ECO:0000313" key="1">
    <source>
        <dbReference type="EMBL" id="NMF91256.1"/>
    </source>
</evidence>
<comment type="caution">
    <text evidence="1">The sequence shown here is derived from an EMBL/GenBank/DDBJ whole genome shotgun (WGS) entry which is preliminary data.</text>
</comment>
<dbReference type="RefSeq" id="WP_169208576.1">
    <property type="nucleotide sequence ID" value="NZ_CP059560.1"/>
</dbReference>
<dbReference type="Proteomes" id="UP000652074">
    <property type="component" value="Unassembled WGS sequence"/>
</dbReference>
<reference evidence="1 2" key="1">
    <citation type="submission" date="2019-12" db="EMBL/GenBank/DDBJ databases">
        <title>Comparative genomics gives insights into the taxonomy of the Azoarcus-Aromatoleum group and reveals separate origins of nif in the plant-associated Azoarcus and non-plant-associated Aromatoleum sub-groups.</title>
        <authorList>
            <person name="Lafos M."/>
            <person name="Maluk M."/>
            <person name="Batista M."/>
            <person name="Junghare M."/>
            <person name="Carmona M."/>
            <person name="Faoro H."/>
            <person name="Cruz L.M."/>
            <person name="Battistoni F."/>
            <person name="De Souza E."/>
            <person name="Pedrosa F."/>
            <person name="Chen W.-M."/>
            <person name="Poole P.S."/>
            <person name="Dixon R.A."/>
            <person name="James E.K."/>
        </authorList>
    </citation>
    <scope>NUCLEOTIDE SEQUENCE [LARGE SCALE GENOMIC DNA]</scope>
    <source>
        <strain evidence="1 2">ToN1</strain>
    </source>
</reference>
<dbReference type="InterPro" id="IPR042557">
    <property type="entry name" value="SCO4226"/>
</dbReference>
<organism evidence="1 2">
    <name type="scientific">Aromatoleum petrolei</name>
    <dbReference type="NCBI Taxonomy" id="76116"/>
    <lineage>
        <taxon>Bacteria</taxon>
        <taxon>Pseudomonadati</taxon>
        <taxon>Pseudomonadota</taxon>
        <taxon>Betaproteobacteria</taxon>
        <taxon>Rhodocyclales</taxon>
        <taxon>Rhodocyclaceae</taxon>
        <taxon>Aromatoleum</taxon>
    </lineage>
</organism>
<dbReference type="Gene3D" id="3.30.70.3090">
    <property type="entry name" value="ORF SCO4226, nickel-binding ferredoxin-like monomer"/>
    <property type="match status" value="1"/>
</dbReference>
<evidence type="ECO:0000313" key="2">
    <source>
        <dbReference type="Proteomes" id="UP000652074"/>
    </source>
</evidence>